<name>A0A345CY13_9GAMM</name>
<gene>
    <name evidence="9" type="ORF">AV903_23725</name>
</gene>
<feature type="compositionally biased region" description="Basic and acidic residues" evidence="7">
    <location>
        <begin position="8"/>
        <end position="19"/>
    </location>
</feature>
<dbReference type="GO" id="GO:0006260">
    <property type="term" value="P:DNA replication"/>
    <property type="evidence" value="ECO:0007669"/>
    <property type="project" value="UniProtKB-KW"/>
</dbReference>
<keyword evidence="4" id="KW-0540">Nuclease</keyword>
<feature type="domain" description="Replication gene A protein-like" evidence="8">
    <location>
        <begin position="1"/>
        <end position="189"/>
    </location>
</feature>
<keyword evidence="6" id="KW-0378">Hydrolase</keyword>
<evidence type="ECO:0000313" key="10">
    <source>
        <dbReference type="Proteomes" id="UP000264980"/>
    </source>
</evidence>
<protein>
    <recommendedName>
        <fullName evidence="8">Replication gene A protein-like domain-containing protein</fullName>
    </recommendedName>
</protein>
<evidence type="ECO:0000259" key="8">
    <source>
        <dbReference type="Pfam" id="PF05840"/>
    </source>
</evidence>
<dbReference type="GO" id="GO:0004519">
    <property type="term" value="F:endonuclease activity"/>
    <property type="evidence" value="ECO:0007669"/>
    <property type="project" value="UniProtKB-KW"/>
</dbReference>
<keyword evidence="3" id="KW-0235">DNA replication</keyword>
<dbReference type="InterPro" id="IPR008766">
    <property type="entry name" value="Replication_gene_A-like"/>
</dbReference>
<comment type="similarity">
    <text evidence="2">Belongs to the phage GPA family.</text>
</comment>
<feature type="region of interest" description="Disordered" evidence="7">
    <location>
        <begin position="1"/>
        <end position="32"/>
    </location>
</feature>
<sequence>MEFEDQDTGERTSLEDKVNKSIANPANRRRELMTRQRGFEDVANEMGLTGEFHTLTAPSRFHAVHTSSHRNDKWTAGAVSPRNTQRYLCKIWAHVRAAWRRTGIRFFGFRVARPHHDGTLYWHLLLFMRPEHVDNVRDLFCYHSRFDDSEELLTPQALEACFQANPIDTSLCSATDYIAKYISKNIDGYALGDEM</sequence>
<dbReference type="GO" id="GO:0016787">
    <property type="term" value="F:hydrolase activity"/>
    <property type="evidence" value="ECO:0007669"/>
    <property type="project" value="UniProtKB-KW"/>
</dbReference>
<evidence type="ECO:0000256" key="4">
    <source>
        <dbReference type="ARBA" id="ARBA00022722"/>
    </source>
</evidence>
<evidence type="ECO:0000256" key="5">
    <source>
        <dbReference type="ARBA" id="ARBA00022759"/>
    </source>
</evidence>
<dbReference type="Proteomes" id="UP000264980">
    <property type="component" value="Chromosome"/>
</dbReference>
<accession>A0A345CY13</accession>
<evidence type="ECO:0000313" key="9">
    <source>
        <dbReference type="EMBL" id="AXF78330.1"/>
    </source>
</evidence>
<dbReference type="RefSeq" id="WP_233479235.1">
    <property type="nucleotide sequence ID" value="NZ_CP013970.1"/>
</dbReference>
<evidence type="ECO:0000256" key="3">
    <source>
        <dbReference type="ARBA" id="ARBA00022705"/>
    </source>
</evidence>
<reference evidence="9 10" key="1">
    <citation type="submission" date="2016-01" db="EMBL/GenBank/DDBJ databases">
        <authorList>
            <person name="Oliw E.H."/>
        </authorList>
    </citation>
    <scope>NUCLEOTIDE SEQUENCE [LARGE SCALE GENOMIC DNA]</scope>
    <source>
        <strain evidence="9 10">MDcuke</strain>
    </source>
</reference>
<evidence type="ECO:0000256" key="2">
    <source>
        <dbReference type="ARBA" id="ARBA00009260"/>
    </source>
</evidence>
<comment type="function">
    <text evidence="1">Possible endonuclease which induces a single-strand cut and initiates DNA replication.</text>
</comment>
<evidence type="ECO:0000256" key="1">
    <source>
        <dbReference type="ARBA" id="ARBA00003293"/>
    </source>
</evidence>
<evidence type="ECO:0000256" key="6">
    <source>
        <dbReference type="ARBA" id="ARBA00022801"/>
    </source>
</evidence>
<dbReference type="EMBL" id="CP013970">
    <property type="protein sequence ID" value="AXF78330.1"/>
    <property type="molecule type" value="Genomic_DNA"/>
</dbReference>
<keyword evidence="5" id="KW-0255">Endonuclease</keyword>
<dbReference type="Pfam" id="PF05840">
    <property type="entry name" value="Phage_GPA"/>
    <property type="match status" value="1"/>
</dbReference>
<organism evidence="9 10">
    <name type="scientific">Erwinia tracheiphila</name>
    <dbReference type="NCBI Taxonomy" id="65700"/>
    <lineage>
        <taxon>Bacteria</taxon>
        <taxon>Pseudomonadati</taxon>
        <taxon>Pseudomonadota</taxon>
        <taxon>Gammaproteobacteria</taxon>
        <taxon>Enterobacterales</taxon>
        <taxon>Erwiniaceae</taxon>
        <taxon>Erwinia</taxon>
    </lineage>
</organism>
<evidence type="ECO:0000256" key="7">
    <source>
        <dbReference type="SAM" id="MobiDB-lite"/>
    </source>
</evidence>
<dbReference type="AlphaFoldDB" id="A0A345CY13"/>
<proteinExistence type="inferred from homology"/>